<evidence type="ECO:0000313" key="2">
    <source>
        <dbReference type="EMBL" id="KAF5374946.1"/>
    </source>
</evidence>
<keyword evidence="3" id="KW-1185">Reference proteome</keyword>
<dbReference type="InterPro" id="IPR016024">
    <property type="entry name" value="ARM-type_fold"/>
</dbReference>
<dbReference type="InterPro" id="IPR058537">
    <property type="entry name" value="TPR_TNPO3_IPO13_4th"/>
</dbReference>
<dbReference type="Gene3D" id="1.25.10.10">
    <property type="entry name" value="Leucine-rich Repeat Variant"/>
    <property type="match status" value="1"/>
</dbReference>
<evidence type="ECO:0000259" key="1">
    <source>
        <dbReference type="PROSITE" id="PS50166"/>
    </source>
</evidence>
<dbReference type="InterPro" id="IPR011989">
    <property type="entry name" value="ARM-like"/>
</dbReference>
<dbReference type="PROSITE" id="PS50166">
    <property type="entry name" value="IMPORTIN_B_NT"/>
    <property type="match status" value="1"/>
</dbReference>
<dbReference type="InterPro" id="IPR001494">
    <property type="entry name" value="Importin-beta_N"/>
</dbReference>
<dbReference type="Proteomes" id="UP000559256">
    <property type="component" value="Unassembled WGS sequence"/>
</dbReference>
<dbReference type="Pfam" id="PF03810">
    <property type="entry name" value="IBN_N"/>
    <property type="match status" value="1"/>
</dbReference>
<dbReference type="GO" id="GO:0006606">
    <property type="term" value="P:protein import into nucleus"/>
    <property type="evidence" value="ECO:0007669"/>
    <property type="project" value="TreeGrafter"/>
</dbReference>
<dbReference type="Pfam" id="PF24138">
    <property type="entry name" value="TPR_TNPO3_IPO13_2nd"/>
    <property type="match status" value="1"/>
</dbReference>
<dbReference type="Pfam" id="PF08389">
    <property type="entry name" value="Xpo1"/>
    <property type="match status" value="1"/>
</dbReference>
<feature type="domain" description="Importin N-terminal" evidence="1">
    <location>
        <begin position="42"/>
        <end position="109"/>
    </location>
</feature>
<protein>
    <recommendedName>
        <fullName evidence="1">Importin N-terminal domain-containing protein</fullName>
    </recommendedName>
</protein>
<reference evidence="2 3" key="1">
    <citation type="journal article" date="2020" name="ISME J.">
        <title>Uncovering the hidden diversity of litter-decomposition mechanisms in mushroom-forming fungi.</title>
        <authorList>
            <person name="Floudas D."/>
            <person name="Bentzer J."/>
            <person name="Ahren D."/>
            <person name="Johansson T."/>
            <person name="Persson P."/>
            <person name="Tunlid A."/>
        </authorList>
    </citation>
    <scope>NUCLEOTIDE SEQUENCE [LARGE SCALE GENOMIC DNA]</scope>
    <source>
        <strain evidence="2 3">CBS 291.85</strain>
    </source>
</reference>
<comment type="caution">
    <text evidence="2">The sequence shown here is derived from an EMBL/GenBank/DDBJ whole genome shotgun (WGS) entry which is preliminary data.</text>
</comment>
<dbReference type="InterPro" id="IPR057942">
    <property type="entry name" value="TPR_TNPO3_IPO13_3rd"/>
</dbReference>
<sequence length="758" mass="84417">MIIPERVTRDCFSISTMTDMQRLLAALDVFARTPDKASLDEANSWLQDFQHSPDAWSTCNLLLNSSDAPPAARLFAAQTFRTKVTYDLSQVDPPNLPTLRDTLLAALQKYTAGPRTIIVQLSLALAGLAMQFPAWENAVQTMINTFGVNPATVPVLLQFLTLLPEEVHTNSKIPMTDYEWRDRVTKLLTENSKQVLDLLSMYMQAPGVTIDVQNESFHCLRSWLMSGEVGTMELTESPLLGFAFEALASEKLFDAAVDVICELIHETQEIDDNMPIIELLVPRVIALRPLLASRGDDPDSIRGYARIFAEAGETYRMLIIQHPETFFPIVEAIGECSAYPDLDIVPITFPFWDRLAQVIGKKTSVSPLFQQAYRSVMLVIINHLKFPPDSTPLLGQEADDFRGFRHVMGDTLKDCCEVLETESCLLTTYGMIADALSRNLSWQEVEAPLFALRSIGGRVDPNDSVAVPKIMDLIPSLPDHPRVRYAAILIISRYTEWLNKHPAYIPAQLQYISAGFEATDREVVAAAGQALKYLCQDCKEHLVDVLPTLHTFLNTTGSRLCQDDKIQIYEAIAFVISAMPMDKAAESLRTFALDLLAYVHKVASSSHVASESDLGPVCDALESLEVMLNIIRSFGEQLPAACQNTCKDIWDIFDLLLSKYCKDENTAERACRVLRFGLGLFDEAVLPIAASVIARMSFSFEASGFSSYLWIGGKIIAQFGDSEDMELRGAFKELYERSTQKVVELLSIESAHRIPGGK</sequence>
<dbReference type="GO" id="GO:0031267">
    <property type="term" value="F:small GTPase binding"/>
    <property type="evidence" value="ECO:0007669"/>
    <property type="project" value="InterPro"/>
</dbReference>
<dbReference type="GO" id="GO:0005737">
    <property type="term" value="C:cytoplasm"/>
    <property type="evidence" value="ECO:0007669"/>
    <property type="project" value="TreeGrafter"/>
</dbReference>
<dbReference type="AlphaFoldDB" id="A0A8H5LZC3"/>
<name>A0A8H5LZC3_9AGAR</name>
<dbReference type="SMART" id="SM00913">
    <property type="entry name" value="IBN_N"/>
    <property type="match status" value="1"/>
</dbReference>
<dbReference type="EMBL" id="JAACJM010000001">
    <property type="protein sequence ID" value="KAF5374946.1"/>
    <property type="molecule type" value="Genomic_DNA"/>
</dbReference>
<dbReference type="InterPro" id="IPR051345">
    <property type="entry name" value="Importin_beta-like_NTR"/>
</dbReference>
<dbReference type="Pfam" id="PF24140">
    <property type="entry name" value="TPR_TNPO3_IPO13_3rd"/>
    <property type="match status" value="1"/>
</dbReference>
<gene>
    <name evidence="2" type="ORF">D9758_000371</name>
</gene>
<dbReference type="PANTHER" id="PTHR12363">
    <property type="entry name" value="TRANSPORTIN 3 AND IMPORTIN 13"/>
    <property type="match status" value="1"/>
</dbReference>
<accession>A0A8H5LZC3</accession>
<dbReference type="OrthoDB" id="435593at2759"/>
<dbReference type="PANTHER" id="PTHR12363:SF53">
    <property type="entry name" value="MRNA TRANSPORT REGULATOR MTR10"/>
    <property type="match status" value="1"/>
</dbReference>
<dbReference type="Pfam" id="PF24139">
    <property type="entry name" value="TPR_TNPO3_IPO13_4th"/>
    <property type="match status" value="1"/>
</dbReference>
<dbReference type="SUPFAM" id="SSF48371">
    <property type="entry name" value="ARM repeat"/>
    <property type="match status" value="1"/>
</dbReference>
<evidence type="ECO:0000313" key="3">
    <source>
        <dbReference type="Proteomes" id="UP000559256"/>
    </source>
</evidence>
<dbReference type="InterPro" id="IPR057941">
    <property type="entry name" value="TPR_TNPO3_IPO13_2nd"/>
</dbReference>
<dbReference type="InterPro" id="IPR013598">
    <property type="entry name" value="Exportin-1/Importin-b-like"/>
</dbReference>
<proteinExistence type="predicted"/>
<organism evidence="2 3">
    <name type="scientific">Tetrapyrgos nigripes</name>
    <dbReference type="NCBI Taxonomy" id="182062"/>
    <lineage>
        <taxon>Eukaryota</taxon>
        <taxon>Fungi</taxon>
        <taxon>Dikarya</taxon>
        <taxon>Basidiomycota</taxon>
        <taxon>Agaricomycotina</taxon>
        <taxon>Agaricomycetes</taxon>
        <taxon>Agaricomycetidae</taxon>
        <taxon>Agaricales</taxon>
        <taxon>Marasmiineae</taxon>
        <taxon>Marasmiaceae</taxon>
        <taxon>Tetrapyrgos</taxon>
    </lineage>
</organism>